<name>A0A452ZW53_AEGTS</name>
<dbReference type="AlphaFoldDB" id="A0A452ZW53"/>
<evidence type="ECO:0000313" key="3">
    <source>
        <dbReference type="EnsemblPlants" id="AET1Gv20946400.11"/>
    </source>
</evidence>
<protein>
    <submittedName>
        <fullName evidence="3">Uncharacterized protein</fullName>
    </submittedName>
</protein>
<proteinExistence type="predicted"/>
<dbReference type="Gramene" id="AET1Gv20946400.11">
    <property type="protein sequence ID" value="AET1Gv20946400.11"/>
    <property type="gene ID" value="AET1Gv20946400"/>
</dbReference>
<dbReference type="EnsemblPlants" id="AET1Gv20946400.13">
    <property type="protein sequence ID" value="AET1Gv20946400.13"/>
    <property type="gene ID" value="AET1Gv20946400"/>
</dbReference>
<evidence type="ECO:0000256" key="1">
    <source>
        <dbReference type="SAM" id="MobiDB-lite"/>
    </source>
</evidence>
<reference evidence="3" key="5">
    <citation type="journal article" date="2021" name="G3 (Bethesda)">
        <title>Aegilops tauschii genome assembly Aet v5.0 features greater sequence contiguity and improved annotation.</title>
        <authorList>
            <person name="Wang L."/>
            <person name="Zhu T."/>
            <person name="Rodriguez J.C."/>
            <person name="Deal K.R."/>
            <person name="Dubcovsky J."/>
            <person name="McGuire P.E."/>
            <person name="Lux T."/>
            <person name="Spannagl M."/>
            <person name="Mayer K.F.X."/>
            <person name="Baldrich P."/>
            <person name="Meyers B.C."/>
            <person name="Huo N."/>
            <person name="Gu Y.Q."/>
            <person name="Zhou H."/>
            <person name="Devos K.M."/>
            <person name="Bennetzen J.L."/>
            <person name="Unver T."/>
            <person name="Budak H."/>
            <person name="Gulick P.J."/>
            <person name="Galiba G."/>
            <person name="Kalapos B."/>
            <person name="Nelson D.R."/>
            <person name="Li P."/>
            <person name="You F.M."/>
            <person name="Luo M.C."/>
            <person name="Dvorak J."/>
        </authorList>
    </citation>
    <scope>NUCLEOTIDE SEQUENCE [LARGE SCALE GENOMIC DNA]</scope>
    <source>
        <strain evidence="3">cv. AL8/78</strain>
    </source>
</reference>
<reference evidence="4" key="1">
    <citation type="journal article" date="2014" name="Science">
        <title>Ancient hybridizations among the ancestral genomes of bread wheat.</title>
        <authorList>
            <consortium name="International Wheat Genome Sequencing Consortium,"/>
            <person name="Marcussen T."/>
            <person name="Sandve S.R."/>
            <person name="Heier L."/>
            <person name="Spannagl M."/>
            <person name="Pfeifer M."/>
            <person name="Jakobsen K.S."/>
            <person name="Wulff B.B."/>
            <person name="Steuernagel B."/>
            <person name="Mayer K.F."/>
            <person name="Olsen O.A."/>
        </authorList>
    </citation>
    <scope>NUCLEOTIDE SEQUENCE [LARGE SCALE GENOMIC DNA]</scope>
    <source>
        <strain evidence="4">cv. AL8/78</strain>
    </source>
</reference>
<feature type="region of interest" description="Disordered" evidence="1">
    <location>
        <begin position="27"/>
        <end position="81"/>
    </location>
</feature>
<keyword evidence="4" id="KW-1185">Reference proteome</keyword>
<dbReference type="Gramene" id="AET1Gv20946400.13">
    <property type="protein sequence ID" value="AET1Gv20946400.13"/>
    <property type="gene ID" value="AET1Gv20946400"/>
</dbReference>
<keyword evidence="2" id="KW-0732">Signal</keyword>
<reference evidence="3" key="4">
    <citation type="submission" date="2019-03" db="UniProtKB">
        <authorList>
            <consortium name="EnsemblPlants"/>
        </authorList>
    </citation>
    <scope>IDENTIFICATION</scope>
</reference>
<feature type="chain" id="PRO_5042372093" evidence="2">
    <location>
        <begin position="29"/>
        <end position="81"/>
    </location>
</feature>
<feature type="signal peptide" evidence="2">
    <location>
        <begin position="1"/>
        <end position="28"/>
    </location>
</feature>
<feature type="compositionally biased region" description="Acidic residues" evidence="1">
    <location>
        <begin position="48"/>
        <end position="57"/>
    </location>
</feature>
<evidence type="ECO:0000256" key="2">
    <source>
        <dbReference type="SAM" id="SignalP"/>
    </source>
</evidence>
<organism evidence="3 4">
    <name type="scientific">Aegilops tauschii subsp. strangulata</name>
    <name type="common">Goatgrass</name>
    <dbReference type="NCBI Taxonomy" id="200361"/>
    <lineage>
        <taxon>Eukaryota</taxon>
        <taxon>Viridiplantae</taxon>
        <taxon>Streptophyta</taxon>
        <taxon>Embryophyta</taxon>
        <taxon>Tracheophyta</taxon>
        <taxon>Spermatophyta</taxon>
        <taxon>Magnoliopsida</taxon>
        <taxon>Liliopsida</taxon>
        <taxon>Poales</taxon>
        <taxon>Poaceae</taxon>
        <taxon>BOP clade</taxon>
        <taxon>Pooideae</taxon>
        <taxon>Triticodae</taxon>
        <taxon>Triticeae</taxon>
        <taxon>Triticinae</taxon>
        <taxon>Aegilops</taxon>
    </lineage>
</organism>
<reference evidence="3" key="3">
    <citation type="journal article" date="2017" name="Nature">
        <title>Genome sequence of the progenitor of the wheat D genome Aegilops tauschii.</title>
        <authorList>
            <person name="Luo M.C."/>
            <person name="Gu Y.Q."/>
            <person name="Puiu D."/>
            <person name="Wang H."/>
            <person name="Twardziok S.O."/>
            <person name="Deal K.R."/>
            <person name="Huo N."/>
            <person name="Zhu T."/>
            <person name="Wang L."/>
            <person name="Wang Y."/>
            <person name="McGuire P.E."/>
            <person name="Liu S."/>
            <person name="Long H."/>
            <person name="Ramasamy R.K."/>
            <person name="Rodriguez J.C."/>
            <person name="Van S.L."/>
            <person name="Yuan L."/>
            <person name="Wang Z."/>
            <person name="Xia Z."/>
            <person name="Xiao L."/>
            <person name="Anderson O.D."/>
            <person name="Ouyang S."/>
            <person name="Liang Y."/>
            <person name="Zimin A.V."/>
            <person name="Pertea G."/>
            <person name="Qi P."/>
            <person name="Bennetzen J.L."/>
            <person name="Dai X."/>
            <person name="Dawson M.W."/>
            <person name="Muller H.G."/>
            <person name="Kugler K."/>
            <person name="Rivarola-Duarte L."/>
            <person name="Spannagl M."/>
            <person name="Mayer K.F.X."/>
            <person name="Lu F.H."/>
            <person name="Bevan M.W."/>
            <person name="Leroy P."/>
            <person name="Li P."/>
            <person name="You F.M."/>
            <person name="Sun Q."/>
            <person name="Liu Z."/>
            <person name="Lyons E."/>
            <person name="Wicker T."/>
            <person name="Salzberg S.L."/>
            <person name="Devos K.M."/>
            <person name="Dvorak J."/>
        </authorList>
    </citation>
    <scope>NUCLEOTIDE SEQUENCE [LARGE SCALE GENOMIC DNA]</scope>
    <source>
        <strain evidence="3">cv. AL8/78</strain>
    </source>
</reference>
<reference evidence="4" key="2">
    <citation type="journal article" date="2017" name="Nat. Plants">
        <title>The Aegilops tauschii genome reveals multiple impacts of transposons.</title>
        <authorList>
            <person name="Zhao G."/>
            <person name="Zou C."/>
            <person name="Li K."/>
            <person name="Wang K."/>
            <person name="Li T."/>
            <person name="Gao L."/>
            <person name="Zhang X."/>
            <person name="Wang H."/>
            <person name="Yang Z."/>
            <person name="Liu X."/>
            <person name="Jiang W."/>
            <person name="Mao L."/>
            <person name="Kong X."/>
            <person name="Jiao Y."/>
            <person name="Jia J."/>
        </authorList>
    </citation>
    <scope>NUCLEOTIDE SEQUENCE [LARGE SCALE GENOMIC DNA]</scope>
    <source>
        <strain evidence="4">cv. AL8/78</strain>
    </source>
</reference>
<accession>A0A452ZW53</accession>
<evidence type="ECO:0000313" key="4">
    <source>
        <dbReference type="Proteomes" id="UP000015105"/>
    </source>
</evidence>
<dbReference type="Proteomes" id="UP000015105">
    <property type="component" value="Chromosome 1D"/>
</dbReference>
<dbReference type="EnsemblPlants" id="AET1Gv20946400.11">
    <property type="protein sequence ID" value="AET1Gv20946400.11"/>
    <property type="gene ID" value="AET1Gv20946400"/>
</dbReference>
<sequence>MSTTMTRRTRKRACRMLSLCLMQTAIEGDHDSGGGGDDDNAGAGSGDDLFDGDDYYGDDIAGGFDDGYDPGDAGDGGDDWW</sequence>